<dbReference type="Proteomes" id="UP000177258">
    <property type="component" value="Unassembled WGS sequence"/>
</dbReference>
<dbReference type="PROSITE" id="PS51819">
    <property type="entry name" value="VOC"/>
    <property type="match status" value="1"/>
</dbReference>
<dbReference type="SUPFAM" id="SSF54593">
    <property type="entry name" value="Glyoxalase/Bleomycin resistance protein/Dihydroxybiphenyl dioxygenase"/>
    <property type="match status" value="1"/>
</dbReference>
<organism evidence="2 3">
    <name type="scientific">Candidatus Daviesbacteria bacterium RIFCSPHIGHO2_02_FULL_41_10</name>
    <dbReference type="NCBI Taxonomy" id="1797774"/>
    <lineage>
        <taxon>Bacteria</taxon>
        <taxon>Candidatus Daviesiibacteriota</taxon>
    </lineage>
</organism>
<name>A0A1F5JVV3_9BACT</name>
<sequence>MFKRISTVLIWSENHRALADWYRDKLGLKASKELNHPDDTGVIFQIGDTQLWIGQHSEVKGKNQDSARHMFNLDVDSVQEAYNYLKSKGVEFIAPPFKAPTMDYHFASFLDLDNNIVQLIGFK</sequence>
<dbReference type="EMBL" id="MFDB01000022">
    <property type="protein sequence ID" value="OGE32718.1"/>
    <property type="molecule type" value="Genomic_DNA"/>
</dbReference>
<gene>
    <name evidence="2" type="ORF">A3D83_04095</name>
</gene>
<reference evidence="2 3" key="1">
    <citation type="journal article" date="2016" name="Nat. Commun.">
        <title>Thousands of microbial genomes shed light on interconnected biogeochemical processes in an aquifer system.</title>
        <authorList>
            <person name="Anantharaman K."/>
            <person name="Brown C.T."/>
            <person name="Hug L.A."/>
            <person name="Sharon I."/>
            <person name="Castelle C.J."/>
            <person name="Probst A.J."/>
            <person name="Thomas B.C."/>
            <person name="Singh A."/>
            <person name="Wilkins M.J."/>
            <person name="Karaoz U."/>
            <person name="Brodie E.L."/>
            <person name="Williams K.H."/>
            <person name="Hubbard S.S."/>
            <person name="Banfield J.F."/>
        </authorList>
    </citation>
    <scope>NUCLEOTIDE SEQUENCE [LARGE SCALE GENOMIC DNA]</scope>
</reference>
<dbReference type="InterPro" id="IPR004360">
    <property type="entry name" value="Glyas_Fos-R_dOase_dom"/>
</dbReference>
<dbReference type="Gene3D" id="3.10.180.10">
    <property type="entry name" value="2,3-Dihydroxybiphenyl 1,2-Dioxygenase, domain 1"/>
    <property type="match status" value="1"/>
</dbReference>
<accession>A0A1F5JVV3</accession>
<feature type="domain" description="VOC" evidence="1">
    <location>
        <begin position="4"/>
        <end position="122"/>
    </location>
</feature>
<dbReference type="InterPro" id="IPR037523">
    <property type="entry name" value="VOC_core"/>
</dbReference>
<evidence type="ECO:0000313" key="2">
    <source>
        <dbReference type="EMBL" id="OGE32718.1"/>
    </source>
</evidence>
<proteinExistence type="predicted"/>
<evidence type="ECO:0000259" key="1">
    <source>
        <dbReference type="PROSITE" id="PS51819"/>
    </source>
</evidence>
<dbReference type="Pfam" id="PF00903">
    <property type="entry name" value="Glyoxalase"/>
    <property type="match status" value="1"/>
</dbReference>
<dbReference type="AlphaFoldDB" id="A0A1F5JVV3"/>
<evidence type="ECO:0000313" key="3">
    <source>
        <dbReference type="Proteomes" id="UP000177258"/>
    </source>
</evidence>
<protein>
    <recommendedName>
        <fullName evidence="1">VOC domain-containing protein</fullName>
    </recommendedName>
</protein>
<dbReference type="InterPro" id="IPR029068">
    <property type="entry name" value="Glyas_Bleomycin-R_OHBP_Dase"/>
</dbReference>
<comment type="caution">
    <text evidence="2">The sequence shown here is derived from an EMBL/GenBank/DDBJ whole genome shotgun (WGS) entry which is preliminary data.</text>
</comment>